<feature type="binding site" evidence="7">
    <location>
        <position position="72"/>
    </location>
    <ligand>
        <name>substrate</name>
    </ligand>
</feature>
<evidence type="ECO:0000256" key="1">
    <source>
        <dbReference type="ARBA" id="ARBA00001946"/>
    </source>
</evidence>
<keyword evidence="10" id="KW-1185">Reference proteome</keyword>
<feature type="binding site" evidence="7">
    <location>
        <position position="20"/>
    </location>
    <ligand>
        <name>substrate</name>
    </ligand>
</feature>
<evidence type="ECO:0000313" key="10">
    <source>
        <dbReference type="Proteomes" id="UP000663720"/>
    </source>
</evidence>
<protein>
    <submittedName>
        <fullName evidence="9">3-deoxy-D-manno-octulosonate 8-phosphatase</fullName>
    </submittedName>
</protein>
<dbReference type="NCBIfam" id="TIGR01670">
    <property type="entry name" value="KdsC-phosphatas"/>
    <property type="match status" value="1"/>
</dbReference>
<dbReference type="EMBL" id="CP061799">
    <property type="protein sequence ID" value="QTA78617.1"/>
    <property type="molecule type" value="Genomic_DNA"/>
</dbReference>
<dbReference type="RefSeq" id="WP_207690449.1">
    <property type="nucleotide sequence ID" value="NZ_CP061799.1"/>
</dbReference>
<organism evidence="9 10">
    <name type="scientific">Desulfonema limicola</name>
    <dbReference type="NCBI Taxonomy" id="45656"/>
    <lineage>
        <taxon>Bacteria</taxon>
        <taxon>Pseudomonadati</taxon>
        <taxon>Thermodesulfobacteriota</taxon>
        <taxon>Desulfobacteria</taxon>
        <taxon>Desulfobacterales</taxon>
        <taxon>Desulfococcaceae</taxon>
        <taxon>Desulfonema</taxon>
    </lineage>
</organism>
<dbReference type="GO" id="GO:0046872">
    <property type="term" value="F:metal ion binding"/>
    <property type="evidence" value="ECO:0007669"/>
    <property type="project" value="UniProtKB-KW"/>
</dbReference>
<feature type="binding site" evidence="7">
    <location>
        <position position="88"/>
    </location>
    <ligand>
        <name>substrate</name>
    </ligand>
</feature>
<feature type="binding site" evidence="7">
    <location>
        <position position="64"/>
    </location>
    <ligand>
        <name>substrate</name>
    </ligand>
</feature>
<evidence type="ECO:0000256" key="8">
    <source>
        <dbReference type="PIRSR" id="PIRSR006118-2"/>
    </source>
</evidence>
<keyword evidence="4 8" id="KW-0479">Metal-binding</keyword>
<feature type="binding site" evidence="8">
    <location>
        <position position="111"/>
    </location>
    <ligand>
        <name>Mg(2+)</name>
        <dbReference type="ChEBI" id="CHEBI:18420"/>
    </ligand>
</feature>
<dbReference type="GO" id="GO:0016788">
    <property type="term" value="F:hydrolase activity, acting on ester bonds"/>
    <property type="evidence" value="ECO:0007669"/>
    <property type="project" value="InterPro"/>
</dbReference>
<proteinExistence type="inferred from homology"/>
<dbReference type="AlphaFoldDB" id="A0A975B4F4"/>
<evidence type="ECO:0000256" key="5">
    <source>
        <dbReference type="ARBA" id="ARBA00022801"/>
    </source>
</evidence>
<dbReference type="GO" id="GO:0008781">
    <property type="term" value="F:N-acylneuraminate cytidylyltransferase activity"/>
    <property type="evidence" value="ECO:0007669"/>
    <property type="project" value="TreeGrafter"/>
</dbReference>
<dbReference type="PANTHER" id="PTHR21485:SF3">
    <property type="entry name" value="N-ACYLNEURAMINATE CYTIDYLYLTRANSFERASE"/>
    <property type="match status" value="1"/>
</dbReference>
<dbReference type="KEGG" id="dli:dnl_08410"/>
<dbReference type="Proteomes" id="UP000663720">
    <property type="component" value="Chromosome"/>
</dbReference>
<reference evidence="9" key="1">
    <citation type="journal article" date="2021" name="Microb. Physiol.">
        <title>Proteogenomic Insights into the Physiology of Marine, Sulfate-Reducing, Filamentous Desulfonema limicola and Desulfonema magnum.</title>
        <authorList>
            <person name="Schnaars V."/>
            <person name="Wohlbrand L."/>
            <person name="Scheve S."/>
            <person name="Hinrichs C."/>
            <person name="Reinhardt R."/>
            <person name="Rabus R."/>
        </authorList>
    </citation>
    <scope>NUCLEOTIDE SEQUENCE</scope>
    <source>
        <strain evidence="9">5ac10</strain>
    </source>
</reference>
<comment type="similarity">
    <text evidence="2">Belongs to the KdsC family.</text>
</comment>
<evidence type="ECO:0000313" key="9">
    <source>
        <dbReference type="EMBL" id="QTA78617.1"/>
    </source>
</evidence>
<evidence type="ECO:0000256" key="6">
    <source>
        <dbReference type="ARBA" id="ARBA00022842"/>
    </source>
</evidence>
<comment type="subunit">
    <text evidence="3">Homotetramer.</text>
</comment>
<dbReference type="FunFam" id="3.40.50.1000:FF:000029">
    <property type="entry name" value="3-deoxy-D-manno-octulosonate 8-phosphate phosphatase KdsC"/>
    <property type="match status" value="1"/>
</dbReference>
<dbReference type="SUPFAM" id="SSF56784">
    <property type="entry name" value="HAD-like"/>
    <property type="match status" value="1"/>
</dbReference>
<dbReference type="InterPro" id="IPR050793">
    <property type="entry name" value="CMP-NeuNAc_synthase"/>
</dbReference>
<dbReference type="PANTHER" id="PTHR21485">
    <property type="entry name" value="HAD SUPERFAMILY MEMBERS CMAS AND KDSC"/>
    <property type="match status" value="1"/>
</dbReference>
<dbReference type="Gene3D" id="3.40.50.1000">
    <property type="entry name" value="HAD superfamily/HAD-like"/>
    <property type="match status" value="1"/>
</dbReference>
<comment type="cofactor">
    <cofactor evidence="1 8">
        <name>Mg(2+)</name>
        <dbReference type="ChEBI" id="CHEBI:18420"/>
    </cofactor>
</comment>
<dbReference type="SFLD" id="SFLDG01138">
    <property type="entry name" value="C1.6.2:_Deoxy-d-mannose-octulo"/>
    <property type="match status" value="1"/>
</dbReference>
<dbReference type="SFLD" id="SFLDS00003">
    <property type="entry name" value="Haloacid_Dehalogenase"/>
    <property type="match status" value="1"/>
</dbReference>
<dbReference type="PIRSF" id="PIRSF006118">
    <property type="entry name" value="KDO8-P_Ptase"/>
    <property type="match status" value="1"/>
</dbReference>
<evidence type="ECO:0000256" key="4">
    <source>
        <dbReference type="ARBA" id="ARBA00022723"/>
    </source>
</evidence>
<dbReference type="InterPro" id="IPR010023">
    <property type="entry name" value="KdsC_fam"/>
</dbReference>
<feature type="binding site" evidence="8">
    <location>
        <position position="18"/>
    </location>
    <ligand>
        <name>Mg(2+)</name>
        <dbReference type="ChEBI" id="CHEBI:18420"/>
    </ligand>
</feature>
<evidence type="ECO:0000256" key="2">
    <source>
        <dbReference type="ARBA" id="ARBA00005893"/>
    </source>
</evidence>
<dbReference type="Pfam" id="PF08282">
    <property type="entry name" value="Hydrolase_3"/>
    <property type="match status" value="1"/>
</dbReference>
<gene>
    <name evidence="9" type="primary">kdsC</name>
    <name evidence="9" type="ORF">dnl_08410</name>
</gene>
<dbReference type="InterPro" id="IPR036412">
    <property type="entry name" value="HAD-like_sf"/>
</dbReference>
<keyword evidence="5" id="KW-0378">Hydrolase</keyword>
<dbReference type="InterPro" id="IPR023214">
    <property type="entry name" value="HAD_sf"/>
</dbReference>
<feature type="binding site" evidence="7">
    <location>
        <position position="49"/>
    </location>
    <ligand>
        <name>substrate</name>
    </ligand>
</feature>
<accession>A0A975B4F4</accession>
<evidence type="ECO:0000256" key="7">
    <source>
        <dbReference type="PIRSR" id="PIRSR006118-1"/>
    </source>
</evidence>
<name>A0A975B4F4_9BACT</name>
<keyword evidence="6 8" id="KW-0460">Magnesium</keyword>
<sequence length="176" mass="19492">MNTDLINRIKQVKLLLLDVDGVLTDGTIIYHDNGDEIKIFNVKDGLGLRLLMDSGIQAGIVTGRASQALLHRCKNLGINLIFDKIKDKASVLDIIVQKTSFMPRQMAFMGDDLPDLPLMRLTGISAAVADAHEQVRKYADIITVNKGGHGAVRELCEIILDTQGFWDKIKESYINS</sequence>
<dbReference type="SFLD" id="SFLDG01136">
    <property type="entry name" value="C1.6:_Phosphoserine_Phosphatas"/>
    <property type="match status" value="1"/>
</dbReference>
<evidence type="ECO:0000256" key="3">
    <source>
        <dbReference type="ARBA" id="ARBA00011881"/>
    </source>
</evidence>